<dbReference type="InterPro" id="IPR029045">
    <property type="entry name" value="ClpP/crotonase-like_dom_sf"/>
</dbReference>
<dbReference type="PANTHER" id="PTHR22855:SF46">
    <property type="entry name" value="METHYLCROTONOYL-COA CARBOXYLASE"/>
    <property type="match status" value="1"/>
</dbReference>
<dbReference type="PANTHER" id="PTHR22855">
    <property type="entry name" value="ACETYL, PROPIONYL, PYRUVATE, AND GLUTACONYL CARBOXYLASE-RELATED"/>
    <property type="match status" value="1"/>
</dbReference>
<dbReference type="FunFam" id="3.90.226.10:FF:000021">
    <property type="entry name" value="Acetyl-CoA carboxylase carboxyltransferase subunit"/>
    <property type="match status" value="1"/>
</dbReference>
<dbReference type="Pfam" id="PF01039">
    <property type="entry name" value="Carboxyl_trans"/>
    <property type="match status" value="1"/>
</dbReference>
<dbReference type="PROSITE" id="PS50980">
    <property type="entry name" value="COA_CT_NTER"/>
    <property type="match status" value="1"/>
</dbReference>
<dbReference type="InterPro" id="IPR045190">
    <property type="entry name" value="MCCB/AccD1-like"/>
</dbReference>
<dbReference type="Proteomes" id="UP000010305">
    <property type="component" value="Unassembled WGS sequence"/>
</dbReference>
<dbReference type="InterPro" id="IPR034733">
    <property type="entry name" value="AcCoA_carboxyl_beta"/>
</dbReference>
<evidence type="ECO:0000313" key="3">
    <source>
        <dbReference type="EMBL" id="EJP72307.1"/>
    </source>
</evidence>
<dbReference type="InterPro" id="IPR011763">
    <property type="entry name" value="COA_CT_C"/>
</dbReference>
<sequence>MSLMKKENIAPKLKSTLDTKSEQFIKNKEMMLDKLKFLDGLLDLAEIGGGLHHHERLAKRGKMPVRERVMNVLDPDTPFLEIQPYAAYGTNNYNVGGGCVSGIGIISGVECVIFANDPSVKAGAMTVYVGEKWARAIEISRDNKIPFISFVESAGGDLNVSRGDGDNPPIAPTLQQSHFASTGRFFYEMTELSKLRIPVISVVFGSSTAGGAYQPGMSDYNIFIKDQSKAFLAGPPLVKMATGEESDDETLGGAKMHSEISGLSDYLAEDEMDALRICREVVSHLNWTKKGNEPDIKSSEPEYDEEELLGILSEDLKSAVDIKEIIARFVDGSKFEEFKPLYGSTLVCGWATVHGYQVGILGNNGPIYPQSAEKGASFIQLCNKRNIPLIFLHNVTGFLVGKDFERQGIIKKGSQLINAVSNSTVPHITFIVGASYGAGTYAMSGKAYNNRFTFLWPTAKIAVMGPEQMAGVMSIVRRAKAMRDGKKFDEKADQQLKEMVIDYLEKLSHGLVASSMLTDDGIIDPRDTRDVIGFCLSIVNNNHIEGAKEYGVFRL</sequence>
<dbReference type="SUPFAM" id="SSF52096">
    <property type="entry name" value="ClpP/crotonase"/>
    <property type="match status" value="2"/>
</dbReference>
<reference evidence="3 4" key="1">
    <citation type="journal article" date="2012" name="ISME J.">
        <title>Genomic insights to SAR86, an abundant and uncultivated marine bacterial lineage.</title>
        <authorList>
            <person name="Dupont C.L."/>
            <person name="Rusch D.B."/>
            <person name="Yooseph S."/>
            <person name="Lombardo M.J."/>
            <person name="Richter R.A."/>
            <person name="Valas R."/>
            <person name="Novotny M."/>
            <person name="Yee-Greenbaum J."/>
            <person name="Selengut J.D."/>
            <person name="Haft D.H."/>
            <person name="Halpern A.L."/>
            <person name="Lasken R.S."/>
            <person name="Nealson K."/>
            <person name="Friedman R."/>
            <person name="Venter J.C."/>
        </authorList>
    </citation>
    <scope>NUCLEOTIDE SEQUENCE [LARGE SCALE GENOMIC DNA]</scope>
</reference>
<dbReference type="GO" id="GO:0016874">
    <property type="term" value="F:ligase activity"/>
    <property type="evidence" value="ECO:0007669"/>
    <property type="project" value="InterPro"/>
</dbReference>
<evidence type="ECO:0000259" key="1">
    <source>
        <dbReference type="PROSITE" id="PS50980"/>
    </source>
</evidence>
<evidence type="ECO:0000259" key="2">
    <source>
        <dbReference type="PROSITE" id="PS50989"/>
    </source>
</evidence>
<dbReference type="STRING" id="1123866.NT01SARS_0805"/>
<name>J4V145_9GAMM</name>
<dbReference type="EMBL" id="JH611156">
    <property type="protein sequence ID" value="EJP72307.1"/>
    <property type="molecule type" value="Genomic_DNA"/>
</dbReference>
<feature type="domain" description="CoA carboxyltransferase N-terminal" evidence="1">
    <location>
        <begin position="31"/>
        <end position="297"/>
    </location>
</feature>
<dbReference type="InterPro" id="IPR011762">
    <property type="entry name" value="COA_CT_N"/>
</dbReference>
<organism evidence="3 4">
    <name type="scientific">SAR86 cluster bacterium SAR86A</name>
    <dbReference type="NCBI Taxonomy" id="1123866"/>
    <lineage>
        <taxon>Bacteria</taxon>
        <taxon>Pseudomonadati</taxon>
        <taxon>Pseudomonadota</taxon>
        <taxon>Gammaproteobacteria</taxon>
        <taxon>SAR86 cluster</taxon>
    </lineage>
</organism>
<dbReference type="HOGENOM" id="CLU_018822_0_1_6"/>
<accession>J4V145</accession>
<dbReference type="AlphaFoldDB" id="J4V145"/>
<dbReference type="PROSITE" id="PS50989">
    <property type="entry name" value="COA_CT_CTER"/>
    <property type="match status" value="1"/>
</dbReference>
<protein>
    <submittedName>
        <fullName evidence="3">Methylcrotonoyl-CoA carboxylase beta chain</fullName>
    </submittedName>
</protein>
<feature type="domain" description="CoA carboxyltransferase C-terminal" evidence="2">
    <location>
        <begin position="300"/>
        <end position="546"/>
    </location>
</feature>
<evidence type="ECO:0000313" key="4">
    <source>
        <dbReference type="Proteomes" id="UP000010305"/>
    </source>
</evidence>
<dbReference type="Gene3D" id="3.90.226.10">
    <property type="entry name" value="2-enoyl-CoA Hydratase, Chain A, domain 1"/>
    <property type="match status" value="2"/>
</dbReference>
<dbReference type="FunFam" id="3.90.226.10:FF:000030">
    <property type="entry name" value="Acetyl-CoA carboxylase carboxyltransferase subunit"/>
    <property type="match status" value="1"/>
</dbReference>
<gene>
    <name evidence="3" type="ORF">NT01SARS_0805</name>
</gene>
<proteinExistence type="predicted"/>